<dbReference type="EMBL" id="CAJOBI010370922">
    <property type="protein sequence ID" value="CAF5229533.1"/>
    <property type="molecule type" value="Genomic_DNA"/>
</dbReference>
<gene>
    <name evidence="1" type="ORF">SMN809_LOCUS86453</name>
</gene>
<organism evidence="1 2">
    <name type="scientific">Rotaria magnacalcarata</name>
    <dbReference type="NCBI Taxonomy" id="392030"/>
    <lineage>
        <taxon>Eukaryota</taxon>
        <taxon>Metazoa</taxon>
        <taxon>Spiralia</taxon>
        <taxon>Gnathifera</taxon>
        <taxon>Rotifera</taxon>
        <taxon>Eurotatoria</taxon>
        <taxon>Bdelloidea</taxon>
        <taxon>Philodinida</taxon>
        <taxon>Philodinidae</taxon>
        <taxon>Rotaria</taxon>
    </lineage>
</organism>
<reference evidence="1" key="1">
    <citation type="submission" date="2021-02" db="EMBL/GenBank/DDBJ databases">
        <authorList>
            <person name="Nowell W R."/>
        </authorList>
    </citation>
    <scope>NUCLEOTIDE SEQUENCE</scope>
</reference>
<accession>A0A8S3KNN1</accession>
<dbReference type="AlphaFoldDB" id="A0A8S3KNN1"/>
<evidence type="ECO:0000313" key="2">
    <source>
        <dbReference type="Proteomes" id="UP000676336"/>
    </source>
</evidence>
<dbReference type="Proteomes" id="UP000676336">
    <property type="component" value="Unassembled WGS sequence"/>
</dbReference>
<sequence>WGHSLLCIIRQQHKHTSSINNNNSLEESNDIQNLVLSPDQAAHARACAK</sequence>
<protein>
    <submittedName>
        <fullName evidence="1">Uncharacterized protein</fullName>
    </submittedName>
</protein>
<comment type="caution">
    <text evidence="1">The sequence shown here is derived from an EMBL/GenBank/DDBJ whole genome shotgun (WGS) entry which is preliminary data.</text>
</comment>
<proteinExistence type="predicted"/>
<feature type="non-terminal residue" evidence="1">
    <location>
        <position position="1"/>
    </location>
</feature>
<name>A0A8S3KNN1_9BILA</name>
<evidence type="ECO:0000313" key="1">
    <source>
        <dbReference type="EMBL" id="CAF5229533.1"/>
    </source>
</evidence>